<evidence type="ECO:0000256" key="1">
    <source>
        <dbReference type="SAM" id="SignalP"/>
    </source>
</evidence>
<keyword evidence="1" id="KW-0732">Signal</keyword>
<feature type="chain" id="PRO_5029668416" evidence="1">
    <location>
        <begin position="41"/>
        <end position="147"/>
    </location>
</feature>
<keyword evidence="3" id="KW-1185">Reference proteome</keyword>
<proteinExistence type="predicted"/>
<protein>
    <submittedName>
        <fullName evidence="2">Uncharacterized protein</fullName>
    </submittedName>
</protein>
<accession>A0A7J8AMF0</accession>
<reference evidence="2 3" key="1">
    <citation type="journal article" date="2020" name="Nature">
        <title>Six reference-quality genomes reveal evolution of bat adaptations.</title>
        <authorList>
            <person name="Jebb D."/>
            <person name="Huang Z."/>
            <person name="Pippel M."/>
            <person name="Hughes G.M."/>
            <person name="Lavrichenko K."/>
            <person name="Devanna P."/>
            <person name="Winkler S."/>
            <person name="Jermiin L.S."/>
            <person name="Skirmuntt E.C."/>
            <person name="Katzourakis A."/>
            <person name="Burkitt-Gray L."/>
            <person name="Ray D.A."/>
            <person name="Sullivan K.A.M."/>
            <person name="Roscito J.G."/>
            <person name="Kirilenko B.M."/>
            <person name="Davalos L.M."/>
            <person name="Corthals A.P."/>
            <person name="Power M.L."/>
            <person name="Jones G."/>
            <person name="Ransome R.D."/>
            <person name="Dechmann D.K.N."/>
            <person name="Locatelli A.G."/>
            <person name="Puechmaille S.J."/>
            <person name="Fedrigo O."/>
            <person name="Jarvis E.D."/>
            <person name="Hiller M."/>
            <person name="Vernes S.C."/>
            <person name="Myers E.W."/>
            <person name="Teeling E.C."/>
        </authorList>
    </citation>
    <scope>NUCLEOTIDE SEQUENCE [LARGE SCALE GENOMIC DNA]</scope>
    <source>
        <strain evidence="2">MMyoMyo1</strain>
        <tissue evidence="2">Flight muscle</tissue>
    </source>
</reference>
<evidence type="ECO:0000313" key="3">
    <source>
        <dbReference type="Proteomes" id="UP000527355"/>
    </source>
</evidence>
<dbReference type="EMBL" id="JABWUV010000001">
    <property type="protein sequence ID" value="KAF6387425.1"/>
    <property type="molecule type" value="Genomic_DNA"/>
</dbReference>
<evidence type="ECO:0000313" key="2">
    <source>
        <dbReference type="EMBL" id="KAF6387425.1"/>
    </source>
</evidence>
<sequence>MWGALRTGQRAGLAACRARDHLPLSVVLTWLLPAALRVWGHWDTVGSCQMLPQIPNWVKESRLKESKDASCRVMALENKCSTRDSGNPDRYVTIIRPVHFSSHQCCFSDFLSHISSPSPSCSLSYCLSFPIQTPLTPEIQVSGRCLP</sequence>
<organism evidence="2 3">
    <name type="scientific">Myotis myotis</name>
    <name type="common">Greater mouse-eared bat</name>
    <name type="synonym">Vespertilio myotis</name>
    <dbReference type="NCBI Taxonomy" id="51298"/>
    <lineage>
        <taxon>Eukaryota</taxon>
        <taxon>Metazoa</taxon>
        <taxon>Chordata</taxon>
        <taxon>Craniata</taxon>
        <taxon>Vertebrata</taxon>
        <taxon>Euteleostomi</taxon>
        <taxon>Mammalia</taxon>
        <taxon>Eutheria</taxon>
        <taxon>Laurasiatheria</taxon>
        <taxon>Chiroptera</taxon>
        <taxon>Yangochiroptera</taxon>
        <taxon>Vespertilionidae</taxon>
        <taxon>Myotis</taxon>
    </lineage>
</organism>
<dbReference type="AlphaFoldDB" id="A0A7J8AMF0"/>
<gene>
    <name evidence="2" type="ORF">mMyoMyo1_007923</name>
</gene>
<dbReference type="Proteomes" id="UP000527355">
    <property type="component" value="Unassembled WGS sequence"/>
</dbReference>
<feature type="signal peptide" evidence="1">
    <location>
        <begin position="1"/>
        <end position="40"/>
    </location>
</feature>
<comment type="caution">
    <text evidence="2">The sequence shown here is derived from an EMBL/GenBank/DDBJ whole genome shotgun (WGS) entry which is preliminary data.</text>
</comment>
<name>A0A7J8AMF0_MYOMY</name>